<evidence type="ECO:0000313" key="2">
    <source>
        <dbReference type="EMBL" id="EOP33293.1"/>
    </source>
</evidence>
<proteinExistence type="predicted"/>
<keyword evidence="1" id="KW-1133">Transmembrane helix</keyword>
<dbReference type="HOGENOM" id="CLU_137927_6_1_9"/>
<dbReference type="InterPro" id="IPR032820">
    <property type="entry name" value="ATPase_put"/>
</dbReference>
<dbReference type="EMBL" id="AHFE01000067">
    <property type="protein sequence ID" value="EOP33293.1"/>
    <property type="molecule type" value="Genomic_DNA"/>
</dbReference>
<reference evidence="3" key="1">
    <citation type="submission" date="2012-12" db="EMBL/GenBank/DDBJ databases">
        <title>The genome sequence of Bacillus cereus VD146.</title>
        <authorList>
            <consortium name="The Broad Institute Genome Sequencing Platform"/>
            <consortium name="The Broad Institute Genome Sequencing Center for Infectious Disease"/>
            <person name="Feldgarden M."/>
            <person name="Van der Auwera G.A."/>
            <person name="Mahillon J."/>
            <person name="Duprez V."/>
            <person name="Timmery S."/>
            <person name="Mattelet C."/>
            <person name="Dierick K."/>
            <person name="Sun M."/>
            <person name="Yu Z."/>
            <person name="Zhu L."/>
            <person name="Hu X."/>
            <person name="Shank E.B."/>
            <person name="Swiecicka I."/>
            <person name="Hansen B.M."/>
            <person name="Andrup L."/>
            <person name="Walker B."/>
            <person name="Young S.K."/>
            <person name="Zeng Q."/>
            <person name="Gargeya S."/>
            <person name="Fitzgerald M."/>
            <person name="Haas B."/>
            <person name="Abouelleil A."/>
            <person name="Alvarado L."/>
            <person name="Arachchi H.M."/>
            <person name="Berlin A.M."/>
            <person name="Chapman S.B."/>
            <person name="Dewar J."/>
            <person name="Goldberg J."/>
            <person name="Griggs A."/>
            <person name="Gujja S."/>
            <person name="Hansen M."/>
            <person name="Howarth C."/>
            <person name="Imamovic A."/>
            <person name="Larimer J."/>
            <person name="McCowan C."/>
            <person name="Murphy C."/>
            <person name="Neiman D."/>
            <person name="Pearson M."/>
            <person name="Priest M."/>
            <person name="Roberts A."/>
            <person name="Saif S."/>
            <person name="Shea T."/>
            <person name="Sisk P."/>
            <person name="Sykes S."/>
            <person name="Wortman J."/>
            <person name="Nusbaum C."/>
            <person name="Birren B."/>
        </authorList>
    </citation>
    <scope>NUCLEOTIDE SEQUENCE [LARGE SCALE GENOMIC DNA]</scope>
    <source>
        <strain evidence="3">VD146</strain>
    </source>
</reference>
<dbReference type="Proteomes" id="UP000014020">
    <property type="component" value="Unassembled WGS sequence"/>
</dbReference>
<sequence>MQKNDRSHIKSYALMSGILAQLVGSILIGIFGGQWIDNKVGTFPLFLIIGLLLGLGTGVYAMIRLIQHYYSGEQ</sequence>
<name>R8MHN5_BACCX</name>
<feature type="transmembrane region" description="Helical" evidence="1">
    <location>
        <begin position="12"/>
        <end position="36"/>
    </location>
</feature>
<protein>
    <recommendedName>
        <fullName evidence="4">AtpZ/AtpI family protein</fullName>
    </recommendedName>
</protein>
<evidence type="ECO:0000256" key="1">
    <source>
        <dbReference type="SAM" id="Phobius"/>
    </source>
</evidence>
<dbReference type="AlphaFoldDB" id="R8MHN5"/>
<keyword evidence="1" id="KW-0472">Membrane</keyword>
<comment type="caution">
    <text evidence="2">The sequence shown here is derived from an EMBL/GenBank/DDBJ whole genome shotgun (WGS) entry which is preliminary data.</text>
</comment>
<evidence type="ECO:0008006" key="4">
    <source>
        <dbReference type="Google" id="ProtNLM"/>
    </source>
</evidence>
<feature type="transmembrane region" description="Helical" evidence="1">
    <location>
        <begin position="42"/>
        <end position="63"/>
    </location>
</feature>
<dbReference type="Pfam" id="PF09527">
    <property type="entry name" value="ATPase_gene1"/>
    <property type="match status" value="1"/>
</dbReference>
<gene>
    <name evidence="2" type="ORF">IK1_04981</name>
</gene>
<organism evidence="2 3">
    <name type="scientific">Bacillus cereus (strain VD146)</name>
    <dbReference type="NCBI Taxonomy" id="1053236"/>
    <lineage>
        <taxon>Bacteria</taxon>
        <taxon>Bacillati</taxon>
        <taxon>Bacillota</taxon>
        <taxon>Bacilli</taxon>
        <taxon>Bacillales</taxon>
        <taxon>Bacillaceae</taxon>
        <taxon>Bacillus</taxon>
        <taxon>Bacillus cereus group</taxon>
    </lineage>
</organism>
<accession>R8MHN5</accession>
<keyword evidence="1" id="KW-0812">Transmembrane</keyword>
<dbReference type="RefSeq" id="WP_016121115.1">
    <property type="nucleotide sequence ID" value="NZ_KB976678.1"/>
</dbReference>
<dbReference type="PATRIC" id="fig|1053236.3.peg.5884"/>
<evidence type="ECO:0000313" key="3">
    <source>
        <dbReference type="Proteomes" id="UP000014020"/>
    </source>
</evidence>